<feature type="compositionally biased region" description="Acidic residues" evidence="1">
    <location>
        <begin position="38"/>
        <end position="47"/>
    </location>
</feature>
<dbReference type="AlphaFoldDB" id="A0AAV2CSJ1"/>
<keyword evidence="3" id="KW-1185">Reference proteome</keyword>
<feature type="region of interest" description="Disordered" evidence="1">
    <location>
        <begin position="36"/>
        <end position="84"/>
    </location>
</feature>
<dbReference type="Proteomes" id="UP001497516">
    <property type="component" value="Chromosome 10"/>
</dbReference>
<proteinExistence type="predicted"/>
<evidence type="ECO:0000256" key="1">
    <source>
        <dbReference type="SAM" id="MobiDB-lite"/>
    </source>
</evidence>
<protein>
    <submittedName>
        <fullName evidence="2">Uncharacterized protein</fullName>
    </submittedName>
</protein>
<dbReference type="EMBL" id="OZ034814">
    <property type="protein sequence ID" value="CAL1359084.1"/>
    <property type="molecule type" value="Genomic_DNA"/>
</dbReference>
<gene>
    <name evidence="2" type="ORF">LTRI10_LOCUS6594</name>
</gene>
<organism evidence="2 3">
    <name type="scientific">Linum trigynum</name>
    <dbReference type="NCBI Taxonomy" id="586398"/>
    <lineage>
        <taxon>Eukaryota</taxon>
        <taxon>Viridiplantae</taxon>
        <taxon>Streptophyta</taxon>
        <taxon>Embryophyta</taxon>
        <taxon>Tracheophyta</taxon>
        <taxon>Spermatophyta</taxon>
        <taxon>Magnoliopsida</taxon>
        <taxon>eudicotyledons</taxon>
        <taxon>Gunneridae</taxon>
        <taxon>Pentapetalae</taxon>
        <taxon>rosids</taxon>
        <taxon>fabids</taxon>
        <taxon>Malpighiales</taxon>
        <taxon>Linaceae</taxon>
        <taxon>Linum</taxon>
    </lineage>
</organism>
<accession>A0AAV2CSJ1</accession>
<sequence length="84" mass="9504">MEENRKLREKCGLEPWRFSLSNKKQQLLDKIIVAEAAAGEEEEEEEEGRGSSIDDVETELYIGPAPDRRAATKTTTCLPPPTHY</sequence>
<evidence type="ECO:0000313" key="2">
    <source>
        <dbReference type="EMBL" id="CAL1359084.1"/>
    </source>
</evidence>
<evidence type="ECO:0000313" key="3">
    <source>
        <dbReference type="Proteomes" id="UP001497516"/>
    </source>
</evidence>
<name>A0AAV2CSJ1_9ROSI</name>
<reference evidence="2 3" key="1">
    <citation type="submission" date="2024-04" db="EMBL/GenBank/DDBJ databases">
        <authorList>
            <person name="Fracassetti M."/>
        </authorList>
    </citation>
    <scope>NUCLEOTIDE SEQUENCE [LARGE SCALE GENOMIC DNA]</scope>
</reference>